<name>A0A8H8BUN7_9HELO</name>
<organism evidence="2 3">
    <name type="scientific">Cadophora malorum</name>
    <dbReference type="NCBI Taxonomy" id="108018"/>
    <lineage>
        <taxon>Eukaryota</taxon>
        <taxon>Fungi</taxon>
        <taxon>Dikarya</taxon>
        <taxon>Ascomycota</taxon>
        <taxon>Pezizomycotina</taxon>
        <taxon>Leotiomycetes</taxon>
        <taxon>Helotiales</taxon>
        <taxon>Ploettnerulaceae</taxon>
        <taxon>Cadophora</taxon>
    </lineage>
</organism>
<evidence type="ECO:0000259" key="1">
    <source>
        <dbReference type="PROSITE" id="PS50181"/>
    </source>
</evidence>
<dbReference type="Gene3D" id="3.80.10.10">
    <property type="entry name" value="Ribonuclease Inhibitor"/>
    <property type="match status" value="1"/>
</dbReference>
<evidence type="ECO:0000313" key="2">
    <source>
        <dbReference type="EMBL" id="KAG4424298.1"/>
    </source>
</evidence>
<gene>
    <name evidence="2" type="ORF">IFR04_002539</name>
</gene>
<dbReference type="Proteomes" id="UP000664132">
    <property type="component" value="Unassembled WGS sequence"/>
</dbReference>
<keyword evidence="3" id="KW-1185">Reference proteome</keyword>
<dbReference type="SUPFAM" id="SSF52047">
    <property type="entry name" value="RNI-like"/>
    <property type="match status" value="1"/>
</dbReference>
<reference evidence="2" key="1">
    <citation type="submission" date="2021-02" db="EMBL/GenBank/DDBJ databases">
        <title>Genome sequence Cadophora malorum strain M34.</title>
        <authorList>
            <person name="Stefanovic E."/>
            <person name="Vu D."/>
            <person name="Scully C."/>
            <person name="Dijksterhuis J."/>
            <person name="Roader J."/>
            <person name="Houbraken J."/>
        </authorList>
    </citation>
    <scope>NUCLEOTIDE SEQUENCE</scope>
    <source>
        <strain evidence="2">M34</strain>
    </source>
</reference>
<accession>A0A8H8BUN7</accession>
<protein>
    <recommendedName>
        <fullName evidence="1">F-box domain-containing protein</fullName>
    </recommendedName>
</protein>
<dbReference type="EMBL" id="JAFJYH010000022">
    <property type="protein sequence ID" value="KAG4424298.1"/>
    <property type="molecule type" value="Genomic_DNA"/>
</dbReference>
<dbReference type="PROSITE" id="PS50181">
    <property type="entry name" value="FBOX"/>
    <property type="match status" value="1"/>
</dbReference>
<dbReference type="InterPro" id="IPR001810">
    <property type="entry name" value="F-box_dom"/>
</dbReference>
<proteinExistence type="predicted"/>
<comment type="caution">
    <text evidence="2">The sequence shown here is derived from an EMBL/GenBank/DDBJ whole genome shotgun (WGS) entry which is preliminary data.</text>
</comment>
<dbReference type="InterPro" id="IPR032675">
    <property type="entry name" value="LRR_dom_sf"/>
</dbReference>
<dbReference type="AlphaFoldDB" id="A0A8H8BUN7"/>
<dbReference type="OrthoDB" id="3500415at2759"/>
<sequence length="469" mass="53935">MPLDQLPKELLVGVLENIGDVENRAQVSLASKRLHEAIEPMLYSSFRQTGREATGAFIRTILKKPHVVRYVKSFTAHSINSRYALATELRPVSTMLPRTNFKQKIAQMMSRISLISHVQDAPWIGIDADEWLTDFYQQIQLRVYESSLSNYGDRDSPRYLTKAFSGASQQTKTFLAWHKTLRSITIENWKECGPLIGSLAVFSGFESIKSFTILGSEDFDEEDYEDAEIPLIADLTSLSLLSSNIEADTLKDFLSHCSQLKYLEYFHKEVSDRYGPPDAHDNNFSPAEFGRGIDHLHKILEELVVVASDYWLSMMPFNPLGSLAGFEVLRLFDTTECILLGRDKTDPAYFGWTRWHQYYTIEELRESVLNLPCSLQHLTVRNCRVDIYDWLDFLLDELDSNELHLKKLREITFIFHETSPLIPNDSRSRRIDWHERARILGIKFTNRAQGEVRWGPPGDIYNQGDGQAP</sequence>
<evidence type="ECO:0000313" key="3">
    <source>
        <dbReference type="Proteomes" id="UP000664132"/>
    </source>
</evidence>
<feature type="domain" description="F-box" evidence="1">
    <location>
        <begin position="1"/>
        <end position="49"/>
    </location>
</feature>